<protein>
    <recommendedName>
        <fullName evidence="2">DUF3615 domain-containing protein</fullName>
    </recommendedName>
</protein>
<feature type="region of interest" description="Disordered" evidence="1">
    <location>
        <begin position="1"/>
        <end position="20"/>
    </location>
</feature>
<accession>A0AAD8T9V2</accession>
<feature type="region of interest" description="Disordered" evidence="1">
    <location>
        <begin position="158"/>
        <end position="181"/>
    </location>
</feature>
<reference evidence="3" key="1">
    <citation type="submission" date="2023-07" db="EMBL/GenBank/DDBJ databases">
        <title>A chromosome-level genome assembly of Lolium multiflorum.</title>
        <authorList>
            <person name="Chen Y."/>
            <person name="Copetti D."/>
            <person name="Kolliker R."/>
            <person name="Studer B."/>
        </authorList>
    </citation>
    <scope>NUCLEOTIDE SEQUENCE</scope>
    <source>
        <strain evidence="3">02402/16</strain>
        <tissue evidence="3">Leaf</tissue>
    </source>
</reference>
<dbReference type="PANTHER" id="PTHR34710:SF16">
    <property type="entry name" value="IBR DOMAIN-CONTAINING PROTEIN"/>
    <property type="match status" value="1"/>
</dbReference>
<feature type="domain" description="DUF3615" evidence="2">
    <location>
        <begin position="22"/>
        <end position="129"/>
    </location>
</feature>
<dbReference type="Pfam" id="PF12274">
    <property type="entry name" value="DUF3615"/>
    <property type="match status" value="1"/>
</dbReference>
<gene>
    <name evidence="3" type="ORF">QYE76_038616</name>
</gene>
<dbReference type="Proteomes" id="UP001231189">
    <property type="component" value="Unassembled WGS sequence"/>
</dbReference>
<organism evidence="3 4">
    <name type="scientific">Lolium multiflorum</name>
    <name type="common">Italian ryegrass</name>
    <name type="synonym">Lolium perenne subsp. multiflorum</name>
    <dbReference type="NCBI Taxonomy" id="4521"/>
    <lineage>
        <taxon>Eukaryota</taxon>
        <taxon>Viridiplantae</taxon>
        <taxon>Streptophyta</taxon>
        <taxon>Embryophyta</taxon>
        <taxon>Tracheophyta</taxon>
        <taxon>Spermatophyta</taxon>
        <taxon>Magnoliopsida</taxon>
        <taxon>Liliopsida</taxon>
        <taxon>Poales</taxon>
        <taxon>Poaceae</taxon>
        <taxon>BOP clade</taxon>
        <taxon>Pooideae</taxon>
        <taxon>Poodae</taxon>
        <taxon>Poeae</taxon>
        <taxon>Poeae Chloroplast Group 2 (Poeae type)</taxon>
        <taxon>Loliodinae</taxon>
        <taxon>Loliinae</taxon>
        <taxon>Lolium</taxon>
    </lineage>
</organism>
<comment type="caution">
    <text evidence="3">The sequence shown here is derived from an EMBL/GenBank/DDBJ whole genome shotgun (WGS) entry which is preliminary data.</text>
</comment>
<sequence length="181" mass="20896">MVRKGCAYRGPRTEKDTARPHAQKALHHYNSKNPAAQFDLVEPLICNRVGFREAIWFHVNFLARPRQEKNFARSSNSLPDTDVQHFFAELHYRGSNTPVVETCIILEKLLGQFKIKCAFCKGTLGILHPIKEEFVCGRSSAQKKEYYQICMWTRMPKKYASPPQEEPTSVQRQVDQMPLEA</sequence>
<evidence type="ECO:0000313" key="4">
    <source>
        <dbReference type="Proteomes" id="UP001231189"/>
    </source>
</evidence>
<dbReference type="AlphaFoldDB" id="A0AAD8T9V2"/>
<dbReference type="EMBL" id="JAUUTY010000002">
    <property type="protein sequence ID" value="KAK1677768.1"/>
    <property type="molecule type" value="Genomic_DNA"/>
</dbReference>
<dbReference type="InterPro" id="IPR022059">
    <property type="entry name" value="DUF3615"/>
</dbReference>
<evidence type="ECO:0000256" key="1">
    <source>
        <dbReference type="SAM" id="MobiDB-lite"/>
    </source>
</evidence>
<keyword evidence="4" id="KW-1185">Reference proteome</keyword>
<name>A0AAD8T9V2_LOLMU</name>
<evidence type="ECO:0000313" key="3">
    <source>
        <dbReference type="EMBL" id="KAK1677768.1"/>
    </source>
</evidence>
<proteinExistence type="predicted"/>
<dbReference type="PANTHER" id="PTHR34710">
    <property type="entry name" value="OS03G0834100 PROTEIN"/>
    <property type="match status" value="1"/>
</dbReference>
<evidence type="ECO:0000259" key="2">
    <source>
        <dbReference type="Pfam" id="PF12274"/>
    </source>
</evidence>